<protein>
    <recommendedName>
        <fullName evidence="3">C2 domain-containing protein</fullName>
    </recommendedName>
</protein>
<dbReference type="InterPro" id="IPR035892">
    <property type="entry name" value="C2_domain_sf"/>
</dbReference>
<feature type="region of interest" description="Disordered" evidence="2">
    <location>
        <begin position="313"/>
        <end position="357"/>
    </location>
</feature>
<dbReference type="Proteomes" id="UP000326939">
    <property type="component" value="Chromosome 10"/>
</dbReference>
<evidence type="ECO:0000313" key="4">
    <source>
        <dbReference type="EMBL" id="KAB5538801.1"/>
    </source>
</evidence>
<dbReference type="Pfam" id="PF04784">
    <property type="entry name" value="DUF547"/>
    <property type="match status" value="1"/>
</dbReference>
<dbReference type="EMBL" id="VDCV01000010">
    <property type="protein sequence ID" value="KAB5538801.1"/>
    <property type="molecule type" value="Genomic_DNA"/>
</dbReference>
<organism evidence="4 5">
    <name type="scientific">Salix brachista</name>
    <dbReference type="NCBI Taxonomy" id="2182728"/>
    <lineage>
        <taxon>Eukaryota</taxon>
        <taxon>Viridiplantae</taxon>
        <taxon>Streptophyta</taxon>
        <taxon>Embryophyta</taxon>
        <taxon>Tracheophyta</taxon>
        <taxon>Spermatophyta</taxon>
        <taxon>Magnoliopsida</taxon>
        <taxon>eudicotyledons</taxon>
        <taxon>Gunneridae</taxon>
        <taxon>Pentapetalae</taxon>
        <taxon>rosids</taxon>
        <taxon>fabids</taxon>
        <taxon>Malpighiales</taxon>
        <taxon>Salicaceae</taxon>
        <taxon>Saliceae</taxon>
        <taxon>Salix</taxon>
    </lineage>
</organism>
<dbReference type="Gene3D" id="2.60.40.150">
    <property type="entry name" value="C2 domain"/>
    <property type="match status" value="1"/>
</dbReference>
<dbReference type="PANTHER" id="PTHR46248">
    <property type="entry name" value="EXPRESSED PROTEIN"/>
    <property type="match status" value="1"/>
</dbReference>
<dbReference type="PROSITE" id="PS50004">
    <property type="entry name" value="C2"/>
    <property type="match status" value="1"/>
</dbReference>
<dbReference type="SMART" id="SM00239">
    <property type="entry name" value="C2"/>
    <property type="match status" value="1"/>
</dbReference>
<gene>
    <name evidence="4" type="ORF">DKX38_016334</name>
</gene>
<dbReference type="PANTHER" id="PTHR46248:SF4">
    <property type="entry name" value="OS01G0147800 PROTEIN"/>
    <property type="match status" value="1"/>
</dbReference>
<feature type="domain" description="C2" evidence="3">
    <location>
        <begin position="1"/>
        <end position="107"/>
    </location>
</feature>
<comment type="caution">
    <text evidence="4">The sequence shown here is derived from an EMBL/GenBank/DDBJ whole genome shotgun (WGS) entry which is preliminary data.</text>
</comment>
<evidence type="ECO:0000259" key="3">
    <source>
        <dbReference type="PROSITE" id="PS50004"/>
    </source>
</evidence>
<accession>A0A5N5L9G8</accession>
<reference evidence="5" key="1">
    <citation type="journal article" date="2019" name="Gigascience">
        <title>De novo genome assembly of the endangered Acer yangbiense, a plant species with extremely small populations endemic to Yunnan Province, China.</title>
        <authorList>
            <person name="Yang J."/>
            <person name="Wariss H.M."/>
            <person name="Tao L."/>
            <person name="Zhang R."/>
            <person name="Yun Q."/>
            <person name="Hollingsworth P."/>
            <person name="Dao Z."/>
            <person name="Luo G."/>
            <person name="Guo H."/>
            <person name="Ma Y."/>
            <person name="Sun W."/>
        </authorList>
    </citation>
    <scope>NUCLEOTIDE SEQUENCE [LARGE SCALE GENOMIC DNA]</scope>
    <source>
        <strain evidence="5">cv. br00</strain>
    </source>
</reference>
<dbReference type="InterPro" id="IPR006869">
    <property type="entry name" value="DUF547"/>
</dbReference>
<keyword evidence="5" id="KW-1185">Reference proteome</keyword>
<dbReference type="InterPro" id="IPR000008">
    <property type="entry name" value="C2_dom"/>
</dbReference>
<evidence type="ECO:0000256" key="1">
    <source>
        <dbReference type="SAM" id="Coils"/>
    </source>
</evidence>
<dbReference type="AlphaFoldDB" id="A0A5N5L9G8"/>
<evidence type="ECO:0000313" key="5">
    <source>
        <dbReference type="Proteomes" id="UP000326939"/>
    </source>
</evidence>
<keyword evidence="1" id="KW-0175">Coiled coil</keyword>
<dbReference type="SUPFAM" id="SSF49562">
    <property type="entry name" value="C2 domain (Calcium/lipid-binding domain, CaLB)"/>
    <property type="match status" value="1"/>
</dbReference>
<feature type="coiled-coil region" evidence="1">
    <location>
        <begin position="230"/>
        <end position="296"/>
    </location>
</feature>
<dbReference type="InterPro" id="IPR025757">
    <property type="entry name" value="MIP1_Leuzipper"/>
</dbReference>
<name>A0A5N5L9G8_9ROSI</name>
<dbReference type="Pfam" id="PF00168">
    <property type="entry name" value="C2"/>
    <property type="match status" value="1"/>
</dbReference>
<evidence type="ECO:0000256" key="2">
    <source>
        <dbReference type="SAM" id="MobiDB-lite"/>
    </source>
</evidence>
<proteinExistence type="predicted"/>
<sequence length="751" mass="86152">MASGILEVLLVSAKGLGDTDFIGDMDPYVIVQYKSQERKSGVAREQGGHPVWNERLKFKVDYPGQAGEYKLSLKIMDKDNFSADDFLGEAKIYVKDLLTSGVENGSAELHPCKYRVVSATQSYIGEIQVGVTFTLKETEMRQGIMMGKSMADGTRAVFRSPAAILFEINFTAFVVCKFLEACATPHWGLISLVPRTLYMRVSLARGCIADFSSFFGLARTMKFEDYLGQQGDAKQKRVDLEEEVEKLQAELDEEQAINKALQCAIHGSVQSLLTELAMVEEEIVWLERKVDDLKLHLYQDRKQNKEWKRVQQQQKKMKQQDQLPPSRSELKKDGFSQLSRSQHFDEHKKERMRFRRPSVGSTEEMISMLTTEYERKTNTRKFHFFLLSPLFLFCTENEKPRYAGRIQNEHHICKELCNENPNELSEELVKSLIRIFLLLNQAPPQDREELAIVPKLSLSCMNPKGPKTLLSSKASIFPFNHNESNLDPYRIMPDLDSIVRDIGPYKNFIQIERNSLDVRRLSECLPMAGKLRVLMRRLCNVDLTFLTYKQKLAFWINIYNACIMHGFLEHGLPSSQENLLATMNKAAVNVGGIVLNALAIEHFILRHPREPNNGHADEKEMLLRHAYGLGYPEPNVTFALCRGSWSSPALRIYTPEEVVNELGRAKVEYLEASVGVTCKRKIVVPKILQWHMRDFADDMESLLEWIYSQLPRSGSLKRLMMECLNGESKIPLTKMVEVQPYESEFRYLLPF</sequence>
<dbReference type="Pfam" id="PF14389">
    <property type="entry name" value="Lzipper-MIP1"/>
    <property type="match status" value="1"/>
</dbReference>
<dbReference type="CDD" id="cd04049">
    <property type="entry name" value="C2_putative_Elicitor-responsive_gene"/>
    <property type="match status" value="1"/>
</dbReference>